<dbReference type="Pfam" id="PF01944">
    <property type="entry name" value="SpoIIM"/>
    <property type="match status" value="1"/>
</dbReference>
<evidence type="ECO:0000256" key="1">
    <source>
        <dbReference type="SAM" id="Phobius"/>
    </source>
</evidence>
<dbReference type="Proteomes" id="UP000178735">
    <property type="component" value="Unassembled WGS sequence"/>
</dbReference>
<gene>
    <name evidence="2" type="ORF">A2008_02760</name>
</gene>
<reference evidence="2 3" key="1">
    <citation type="journal article" date="2016" name="Nat. Commun.">
        <title>Thousands of microbial genomes shed light on interconnected biogeochemical processes in an aquifer system.</title>
        <authorList>
            <person name="Anantharaman K."/>
            <person name="Brown C.T."/>
            <person name="Hug L.A."/>
            <person name="Sharon I."/>
            <person name="Castelle C.J."/>
            <person name="Probst A.J."/>
            <person name="Thomas B.C."/>
            <person name="Singh A."/>
            <person name="Wilkins M.J."/>
            <person name="Karaoz U."/>
            <person name="Brodie E.L."/>
            <person name="Williams K.H."/>
            <person name="Hubbard S.S."/>
            <person name="Banfield J.F."/>
        </authorList>
    </citation>
    <scope>NUCLEOTIDE SEQUENCE [LARGE SCALE GENOMIC DNA]</scope>
</reference>
<feature type="transmembrane region" description="Helical" evidence="1">
    <location>
        <begin position="69"/>
        <end position="90"/>
    </location>
</feature>
<proteinExistence type="predicted"/>
<keyword evidence="1" id="KW-0472">Membrane</keyword>
<sequence>MDLRIVLKCAANLTKIFFVCLAAGYLLGYAAIAYWEAPPEKVFNASVINSKITGPADKMAGKIVKDKGWVIFLHNSVLAFIFIAPVFLAGSRRFKNVFHSGLSVRPEGTPGGKFDRLLIKAMGLIAATTDKRLISLSFLLNIVNRLTTGILAFALGVTCASAEKLLSKFVILMAYLLPHGIIEMPAFLVAGALPLSLFAVLKSAVEKDIAADTFLIARNSAFSRTTVSLTAAVFIALAVAGQIEDKITPLAGKYFSAQKKSAVETSIKK</sequence>
<comment type="caution">
    <text evidence="2">The sequence shown here is derived from an EMBL/GenBank/DDBJ whole genome shotgun (WGS) entry which is preliminary data.</text>
</comment>
<dbReference type="EMBL" id="MGFH01000148">
    <property type="protein sequence ID" value="OGM04269.1"/>
    <property type="molecule type" value="Genomic_DNA"/>
</dbReference>
<evidence type="ECO:0000313" key="3">
    <source>
        <dbReference type="Proteomes" id="UP000178735"/>
    </source>
</evidence>
<feature type="transmembrane region" description="Helical" evidence="1">
    <location>
        <begin position="138"/>
        <end position="157"/>
    </location>
</feature>
<keyword evidence="1" id="KW-0812">Transmembrane</keyword>
<name>A0A1F7WPF1_9BACT</name>
<dbReference type="AlphaFoldDB" id="A0A1F7WPF1"/>
<feature type="transmembrane region" description="Helical" evidence="1">
    <location>
        <begin position="221"/>
        <end position="243"/>
    </location>
</feature>
<protein>
    <recommendedName>
        <fullName evidence="4">Stage II sporulation protein M</fullName>
    </recommendedName>
</protein>
<accession>A0A1F7WPF1</accession>
<dbReference type="InterPro" id="IPR002798">
    <property type="entry name" value="SpoIIM-like"/>
</dbReference>
<evidence type="ECO:0000313" key="2">
    <source>
        <dbReference type="EMBL" id="OGM04269.1"/>
    </source>
</evidence>
<evidence type="ECO:0008006" key="4">
    <source>
        <dbReference type="Google" id="ProtNLM"/>
    </source>
</evidence>
<feature type="transmembrane region" description="Helical" evidence="1">
    <location>
        <begin position="169"/>
        <end position="200"/>
    </location>
</feature>
<feature type="transmembrane region" description="Helical" evidence="1">
    <location>
        <begin position="12"/>
        <end position="35"/>
    </location>
</feature>
<organism evidence="2 3">
    <name type="scientific">Candidatus Wallbacteria bacterium GWC2_49_35</name>
    <dbReference type="NCBI Taxonomy" id="1817813"/>
    <lineage>
        <taxon>Bacteria</taxon>
        <taxon>Candidatus Walliibacteriota</taxon>
    </lineage>
</organism>
<keyword evidence="1" id="KW-1133">Transmembrane helix</keyword>